<comment type="pathway">
    <text evidence="1">Cofactor biosynthesis; molybdopterin biosynthesis.</text>
</comment>
<dbReference type="Pfam" id="PF02597">
    <property type="entry name" value="ThiS"/>
    <property type="match status" value="1"/>
</dbReference>
<dbReference type="EMBL" id="LFYR01000192">
    <property type="protein sequence ID" value="KMZ75217.1"/>
    <property type="molecule type" value="Genomic_DNA"/>
</dbReference>
<dbReference type="OrthoDB" id="5531344at2759"/>
<dbReference type="FunFam" id="3.10.20.30:FF:000010">
    <property type="entry name" value="Molybdopterin synthase sulfur carrier subunit"/>
    <property type="match status" value="1"/>
</dbReference>
<dbReference type="GO" id="GO:0006777">
    <property type="term" value="P:Mo-molybdopterin cofactor biosynthetic process"/>
    <property type="evidence" value="ECO:0000318"/>
    <property type="project" value="GO_Central"/>
</dbReference>
<dbReference type="InterPro" id="IPR012675">
    <property type="entry name" value="Beta-grasp_dom_sf"/>
</dbReference>
<name>A0A0K9Q3Y8_ZOSMR</name>
<evidence type="ECO:0000256" key="4">
    <source>
        <dbReference type="SAM" id="MobiDB-lite"/>
    </source>
</evidence>
<dbReference type="UniPathway" id="UPA00344"/>
<dbReference type="GO" id="GO:0000166">
    <property type="term" value="F:nucleotide binding"/>
    <property type="evidence" value="ECO:0007669"/>
    <property type="project" value="UniProtKB-KW"/>
</dbReference>
<dbReference type="InterPro" id="IPR044672">
    <property type="entry name" value="MOCS2A"/>
</dbReference>
<evidence type="ECO:0000313" key="5">
    <source>
        <dbReference type="EMBL" id="KMZ75217.1"/>
    </source>
</evidence>
<protein>
    <submittedName>
        <fullName evidence="5">Molybdopterin synthase sulfur carrier subunit</fullName>
    </submittedName>
</protein>
<keyword evidence="2" id="KW-0547">Nucleotide-binding</keyword>
<feature type="region of interest" description="Disordered" evidence="4">
    <location>
        <begin position="1"/>
        <end position="24"/>
    </location>
</feature>
<dbReference type="InterPro" id="IPR003749">
    <property type="entry name" value="ThiS/MoaD-like"/>
</dbReference>
<evidence type="ECO:0000313" key="6">
    <source>
        <dbReference type="Proteomes" id="UP000036987"/>
    </source>
</evidence>
<reference evidence="6" key="1">
    <citation type="journal article" date="2016" name="Nature">
        <title>The genome of the seagrass Zostera marina reveals angiosperm adaptation to the sea.</title>
        <authorList>
            <person name="Olsen J.L."/>
            <person name="Rouze P."/>
            <person name="Verhelst B."/>
            <person name="Lin Y.-C."/>
            <person name="Bayer T."/>
            <person name="Collen J."/>
            <person name="Dattolo E."/>
            <person name="De Paoli E."/>
            <person name="Dittami S."/>
            <person name="Maumus F."/>
            <person name="Michel G."/>
            <person name="Kersting A."/>
            <person name="Lauritano C."/>
            <person name="Lohaus R."/>
            <person name="Toepel M."/>
            <person name="Tonon T."/>
            <person name="Vanneste K."/>
            <person name="Amirebrahimi M."/>
            <person name="Brakel J."/>
            <person name="Bostroem C."/>
            <person name="Chovatia M."/>
            <person name="Grimwood J."/>
            <person name="Jenkins J.W."/>
            <person name="Jueterbock A."/>
            <person name="Mraz A."/>
            <person name="Stam W.T."/>
            <person name="Tice H."/>
            <person name="Bornberg-Bauer E."/>
            <person name="Green P.J."/>
            <person name="Pearson G.A."/>
            <person name="Procaccini G."/>
            <person name="Duarte C.M."/>
            <person name="Schmutz J."/>
            <person name="Reusch T.B.H."/>
            <person name="Van de Peer Y."/>
        </authorList>
    </citation>
    <scope>NUCLEOTIDE SEQUENCE [LARGE SCALE GENOMIC DNA]</scope>
    <source>
        <strain evidence="6">cv. Finnish</strain>
    </source>
</reference>
<dbReference type="PANTHER" id="PTHR33359:SF1">
    <property type="entry name" value="MOLYBDOPTERIN SYNTHASE SULFUR CARRIER SUBUNIT"/>
    <property type="match status" value="1"/>
</dbReference>
<accession>A0A0K9Q3Y8</accession>
<proteinExistence type="predicted"/>
<dbReference type="CDD" id="cd00754">
    <property type="entry name" value="Ubl_MoaD"/>
    <property type="match status" value="1"/>
</dbReference>
<gene>
    <name evidence="5" type="ORF">ZOSMA_117G00350</name>
</gene>
<dbReference type="STRING" id="29655.A0A0K9Q3Y8"/>
<keyword evidence="6" id="KW-1185">Reference proteome</keyword>
<dbReference type="SUPFAM" id="SSF54285">
    <property type="entry name" value="MoaD/ThiS"/>
    <property type="match status" value="1"/>
</dbReference>
<dbReference type="InterPro" id="IPR016155">
    <property type="entry name" value="Mopterin_synth/thiamin_S_b"/>
</dbReference>
<keyword evidence="3" id="KW-0501">Molybdenum cofactor biosynthesis</keyword>
<dbReference type="OMA" id="HVLFFAK"/>
<dbReference type="Gene3D" id="3.10.20.30">
    <property type="match status" value="1"/>
</dbReference>
<evidence type="ECO:0000256" key="2">
    <source>
        <dbReference type="ARBA" id="ARBA00022741"/>
    </source>
</evidence>
<sequence length="107" mass="11658">MAAEEPKSEKGYDDDDDDDDDDETKSVSVNVLFFARARDLTGKSVVSLKIPCGSSAGSTMERLLCMFPRLQEICKSMLLAINEEYADESTLLKHGDELAIIPPLSGG</sequence>
<comment type="caution">
    <text evidence="5">The sequence shown here is derived from an EMBL/GenBank/DDBJ whole genome shotgun (WGS) entry which is preliminary data.</text>
</comment>
<feature type="compositionally biased region" description="Basic and acidic residues" evidence="4">
    <location>
        <begin position="1"/>
        <end position="11"/>
    </location>
</feature>
<evidence type="ECO:0000256" key="1">
    <source>
        <dbReference type="ARBA" id="ARBA00005046"/>
    </source>
</evidence>
<dbReference type="NCBIfam" id="TIGR01682">
    <property type="entry name" value="moaD"/>
    <property type="match status" value="1"/>
</dbReference>
<organism evidence="5 6">
    <name type="scientific">Zostera marina</name>
    <name type="common">Eelgrass</name>
    <dbReference type="NCBI Taxonomy" id="29655"/>
    <lineage>
        <taxon>Eukaryota</taxon>
        <taxon>Viridiplantae</taxon>
        <taxon>Streptophyta</taxon>
        <taxon>Embryophyta</taxon>
        <taxon>Tracheophyta</taxon>
        <taxon>Spermatophyta</taxon>
        <taxon>Magnoliopsida</taxon>
        <taxon>Liliopsida</taxon>
        <taxon>Zosteraceae</taxon>
        <taxon>Zostera</taxon>
    </lineage>
</organism>
<dbReference type="PANTHER" id="PTHR33359">
    <property type="entry name" value="MOLYBDOPTERIN SYNTHASE SULFUR CARRIER SUBUNIT"/>
    <property type="match status" value="1"/>
</dbReference>
<dbReference type="Proteomes" id="UP000036987">
    <property type="component" value="Unassembled WGS sequence"/>
</dbReference>
<feature type="compositionally biased region" description="Acidic residues" evidence="4">
    <location>
        <begin position="12"/>
        <end position="23"/>
    </location>
</feature>
<evidence type="ECO:0000256" key="3">
    <source>
        <dbReference type="ARBA" id="ARBA00023150"/>
    </source>
</evidence>
<dbReference type="GO" id="GO:1990133">
    <property type="term" value="C:molybdopterin adenylyltransferase complex"/>
    <property type="evidence" value="ECO:0000318"/>
    <property type="project" value="GO_Central"/>
</dbReference>
<dbReference type="AlphaFoldDB" id="A0A0K9Q3Y8"/>